<proteinExistence type="predicted"/>
<feature type="compositionally biased region" description="Basic and acidic residues" evidence="2">
    <location>
        <begin position="1"/>
        <end position="12"/>
    </location>
</feature>
<feature type="compositionally biased region" description="Polar residues" evidence="2">
    <location>
        <begin position="81"/>
        <end position="91"/>
    </location>
</feature>
<feature type="coiled-coil region" evidence="1">
    <location>
        <begin position="176"/>
        <end position="379"/>
    </location>
</feature>
<dbReference type="EMBL" id="BTFZ01000013">
    <property type="protein sequence ID" value="GMM38000.1"/>
    <property type="molecule type" value="Genomic_DNA"/>
</dbReference>
<organism evidence="3 4">
    <name type="scientific">Saccharomycopsis crataegensis</name>
    <dbReference type="NCBI Taxonomy" id="43959"/>
    <lineage>
        <taxon>Eukaryota</taxon>
        <taxon>Fungi</taxon>
        <taxon>Dikarya</taxon>
        <taxon>Ascomycota</taxon>
        <taxon>Saccharomycotina</taxon>
        <taxon>Saccharomycetes</taxon>
        <taxon>Saccharomycopsidaceae</taxon>
        <taxon>Saccharomycopsis</taxon>
    </lineage>
</organism>
<accession>A0AAV5QUY1</accession>
<feature type="compositionally biased region" description="Low complexity" evidence="2">
    <location>
        <begin position="92"/>
        <end position="132"/>
    </location>
</feature>
<keyword evidence="4" id="KW-1185">Reference proteome</keyword>
<feature type="region of interest" description="Disordered" evidence="2">
    <location>
        <begin position="501"/>
        <end position="530"/>
    </location>
</feature>
<reference evidence="3 4" key="1">
    <citation type="journal article" date="2023" name="Elife">
        <title>Identification of key yeast species and microbe-microbe interactions impacting larval growth of Drosophila in the wild.</title>
        <authorList>
            <person name="Mure A."/>
            <person name="Sugiura Y."/>
            <person name="Maeda R."/>
            <person name="Honda K."/>
            <person name="Sakurai N."/>
            <person name="Takahashi Y."/>
            <person name="Watada M."/>
            <person name="Katoh T."/>
            <person name="Gotoh A."/>
            <person name="Gotoh Y."/>
            <person name="Taniguchi I."/>
            <person name="Nakamura K."/>
            <person name="Hayashi T."/>
            <person name="Katayama T."/>
            <person name="Uemura T."/>
            <person name="Hattori Y."/>
        </authorList>
    </citation>
    <scope>NUCLEOTIDE SEQUENCE [LARGE SCALE GENOMIC DNA]</scope>
    <source>
        <strain evidence="3 4">SC-9</strain>
    </source>
</reference>
<protein>
    <submittedName>
        <fullName evidence="3">Uncharacterized protein</fullName>
    </submittedName>
</protein>
<dbReference type="Proteomes" id="UP001360560">
    <property type="component" value="Unassembled WGS sequence"/>
</dbReference>
<feature type="compositionally biased region" description="Polar residues" evidence="2">
    <location>
        <begin position="520"/>
        <end position="529"/>
    </location>
</feature>
<feature type="region of interest" description="Disordered" evidence="2">
    <location>
        <begin position="1"/>
        <end position="49"/>
    </location>
</feature>
<feature type="compositionally biased region" description="Low complexity" evidence="2">
    <location>
        <begin position="501"/>
        <end position="514"/>
    </location>
</feature>
<dbReference type="RefSeq" id="XP_064854996.1">
    <property type="nucleotide sequence ID" value="XM_064998924.1"/>
</dbReference>
<dbReference type="GeneID" id="90075975"/>
<feature type="compositionally biased region" description="Pro residues" evidence="2">
    <location>
        <begin position="160"/>
        <end position="169"/>
    </location>
</feature>
<name>A0AAV5QUY1_9ASCO</name>
<evidence type="ECO:0000313" key="4">
    <source>
        <dbReference type="Proteomes" id="UP001360560"/>
    </source>
</evidence>
<sequence>MFSVESARHKDLLNNTSDIGSMIAPPASIPKFPSPQRQQHQHQQPNFDLNAFDIRHAGLKETELSLVSKRQTRRPGGSLASAASQHLKNTRPSSPVMSSFSNPSRVNSMSSASSGSGGNNSPLNPKSSPRSSATAHSPPINGAPHGFFPPRARGVHPGSPKSPQPPNPPRMSSIDIIAMEEKIKELQSELNDKDEQIRKSLSVRSSNNPMMDEKIMKQYASLEQENQFLSGELNSKNKELVTRIKELQQKNEIIKEMETYTNEQYEKINQYEEEISRLQQDALTAADQESSPTVDPETEQKLKFYETEVSNHKNLVLQYQQKLEEMNQNLVKQRYNIKFEYDAIIENKMNANQKLKKEISALEEQVSALELQTTNLDAETEAKTEYLRNESHEGFSFFIDFLKDSVLYIPPQLLKEKLAIAQANPALININANYDNQLNDLLTPTEIFASSPDLLNESTETSPSVFSDVPATYTHQNNSYSTSISRSSSLYSKSKEVASKSVATTPEKSSASLSKEAETPPSSSSSDQLNIEDISANDEEEDVFRKAINVPKEALLMKAIQELRIAAETREYLAAQKIQQFADTAANASYLVAKMSYNNAARRAEQHEKNKQHNTRLLEVADVLGSIIGDNDASGEMAGNQLLLSPSLEQGISNNSMHEFLGTKPSVTPAAEAVVKGPKVGGLRLLNIVAPQDTNNENVISEPIVEEDEVLI</sequence>
<comment type="caution">
    <text evidence="3">The sequence shown here is derived from an EMBL/GenBank/DDBJ whole genome shotgun (WGS) entry which is preliminary data.</text>
</comment>
<evidence type="ECO:0000256" key="1">
    <source>
        <dbReference type="SAM" id="Coils"/>
    </source>
</evidence>
<feature type="region of interest" description="Disordered" evidence="2">
    <location>
        <begin position="63"/>
        <end position="172"/>
    </location>
</feature>
<evidence type="ECO:0000256" key="2">
    <source>
        <dbReference type="SAM" id="MobiDB-lite"/>
    </source>
</evidence>
<dbReference type="AlphaFoldDB" id="A0AAV5QUY1"/>
<keyword evidence="1" id="KW-0175">Coiled coil</keyword>
<gene>
    <name evidence="3" type="ORF">DASC09_053250</name>
</gene>
<evidence type="ECO:0000313" key="3">
    <source>
        <dbReference type="EMBL" id="GMM38000.1"/>
    </source>
</evidence>